<dbReference type="InterPro" id="IPR050957">
    <property type="entry name" value="BMP_lipoprotein"/>
</dbReference>
<reference evidence="9 10" key="1">
    <citation type="submission" date="2021-06" db="EMBL/GenBank/DDBJ databases">
        <title>Description of novel taxa of the family Lachnospiraceae.</title>
        <authorList>
            <person name="Chaplin A.V."/>
            <person name="Sokolova S.R."/>
            <person name="Pikina A.P."/>
            <person name="Korzhanova M."/>
            <person name="Belova V."/>
            <person name="Korostin D."/>
            <person name="Efimov B.A."/>
        </authorList>
    </citation>
    <scope>NUCLEOTIDE SEQUENCE [LARGE SCALE GENOMIC DNA]</scope>
    <source>
        <strain evidence="9 10">ASD4241</strain>
    </source>
</reference>
<keyword evidence="2" id="KW-1003">Cell membrane</keyword>
<keyword evidence="3 7" id="KW-0732">Signal</keyword>
<keyword evidence="5" id="KW-0449">Lipoprotein</keyword>
<feature type="domain" description="ABC transporter substrate-binding protein PnrA-like" evidence="8">
    <location>
        <begin position="66"/>
        <end position="221"/>
    </location>
</feature>
<proteinExistence type="predicted"/>
<dbReference type="CDD" id="cd06354">
    <property type="entry name" value="PBP1_PrnA-like"/>
    <property type="match status" value="1"/>
</dbReference>
<evidence type="ECO:0000256" key="2">
    <source>
        <dbReference type="ARBA" id="ARBA00022475"/>
    </source>
</evidence>
<dbReference type="PROSITE" id="PS51257">
    <property type="entry name" value="PROKAR_LIPOPROTEIN"/>
    <property type="match status" value="1"/>
</dbReference>
<dbReference type="Pfam" id="PF02608">
    <property type="entry name" value="Bmp"/>
    <property type="match status" value="2"/>
</dbReference>
<dbReference type="EMBL" id="JAHQCX010000002">
    <property type="protein sequence ID" value="MBU9725236.1"/>
    <property type="molecule type" value="Genomic_DNA"/>
</dbReference>
<protein>
    <submittedName>
        <fullName evidence="9">BMP family ABC transporter substrate-binding protein</fullName>
    </submittedName>
</protein>
<dbReference type="PANTHER" id="PTHR34296">
    <property type="entry name" value="TRANSCRIPTIONAL ACTIVATOR PROTEIN MED"/>
    <property type="match status" value="1"/>
</dbReference>
<feature type="compositionally biased region" description="Basic and acidic residues" evidence="6">
    <location>
        <begin position="25"/>
        <end position="35"/>
    </location>
</feature>
<accession>A0ABS6K3Z1</accession>
<evidence type="ECO:0000256" key="3">
    <source>
        <dbReference type="ARBA" id="ARBA00022729"/>
    </source>
</evidence>
<dbReference type="PANTHER" id="PTHR34296:SF2">
    <property type="entry name" value="ABC TRANSPORTER GUANOSINE-BINDING PROTEIN NUPN"/>
    <property type="match status" value="1"/>
</dbReference>
<evidence type="ECO:0000256" key="6">
    <source>
        <dbReference type="SAM" id="MobiDB-lite"/>
    </source>
</evidence>
<feature type="domain" description="ABC transporter substrate-binding protein PnrA-like" evidence="8">
    <location>
        <begin position="245"/>
        <end position="345"/>
    </location>
</feature>
<feature type="compositionally biased region" description="Low complexity" evidence="6">
    <location>
        <begin position="36"/>
        <end position="57"/>
    </location>
</feature>
<sequence length="406" mass="42181">MLKKVFAVMLAFTMVLIMAGCGDKEQPQEPAKEDSTPAGETAATPAPESTAPATEAPAQTAMKIAIVTSPSGVDDGSFNQNVYEGIQAFIANHPEATVKAVNEPTGDNTASVQAVADIVADYDVIVTPGFQFAGIGQLAQDNPNVKFILVDSYPADAEGKEAEMDNVYAMQFAEQESGFFAGIAAALQTKSGKVAVVNGVAFPSNVNYQYGFESGVNYAVKNLGAKAECVEIAAYAGTDVTNNNVGGNYTGNFADQAQGKVVGKALIDKGVDIMLVAAGGSGNGVFTAAKEAKGVMVIGCDVDQYDDGANGDSNIILTSALKIMDKNVEKQLNAIADGTFKGGNYLLKADTDSTGYVKAEGRQQLSADTIAILDKVYAMVKDGTIVPPSNFDGTPDDFKGLDVPVK</sequence>
<evidence type="ECO:0000256" key="4">
    <source>
        <dbReference type="ARBA" id="ARBA00023136"/>
    </source>
</evidence>
<gene>
    <name evidence="9" type="ORF">KTH90_04325</name>
</gene>
<dbReference type="Gene3D" id="3.40.50.2300">
    <property type="match status" value="2"/>
</dbReference>
<keyword evidence="10" id="KW-1185">Reference proteome</keyword>
<feature type="signal peptide" evidence="7">
    <location>
        <begin position="1"/>
        <end position="19"/>
    </location>
</feature>
<comment type="caution">
    <text evidence="9">The sequence shown here is derived from an EMBL/GenBank/DDBJ whole genome shotgun (WGS) entry which is preliminary data.</text>
</comment>
<dbReference type="InterPro" id="IPR003760">
    <property type="entry name" value="PnrA-like"/>
</dbReference>
<evidence type="ECO:0000256" key="1">
    <source>
        <dbReference type="ARBA" id="ARBA00004236"/>
    </source>
</evidence>
<name>A0ABS6K3Z1_9FIRM</name>
<evidence type="ECO:0000256" key="5">
    <source>
        <dbReference type="ARBA" id="ARBA00023288"/>
    </source>
</evidence>
<evidence type="ECO:0000313" key="10">
    <source>
        <dbReference type="Proteomes" id="UP001314681"/>
    </source>
</evidence>
<evidence type="ECO:0000259" key="8">
    <source>
        <dbReference type="Pfam" id="PF02608"/>
    </source>
</evidence>
<evidence type="ECO:0000256" key="7">
    <source>
        <dbReference type="SAM" id="SignalP"/>
    </source>
</evidence>
<comment type="subcellular location">
    <subcellularLocation>
        <location evidence="1">Cell membrane</location>
    </subcellularLocation>
</comment>
<dbReference type="Proteomes" id="UP001314681">
    <property type="component" value="Unassembled WGS sequence"/>
</dbReference>
<keyword evidence="4" id="KW-0472">Membrane</keyword>
<dbReference type="RefSeq" id="WP_238726332.1">
    <property type="nucleotide sequence ID" value="NZ_JAHQCX010000002.1"/>
</dbReference>
<evidence type="ECO:0000313" key="9">
    <source>
        <dbReference type="EMBL" id="MBU9725236.1"/>
    </source>
</evidence>
<organism evidence="9 10">
    <name type="scientific">Diplocloster modestus</name>
    <dbReference type="NCBI Taxonomy" id="2850322"/>
    <lineage>
        <taxon>Bacteria</taxon>
        <taxon>Bacillati</taxon>
        <taxon>Bacillota</taxon>
        <taxon>Clostridia</taxon>
        <taxon>Lachnospirales</taxon>
        <taxon>Lachnospiraceae</taxon>
        <taxon>Diplocloster</taxon>
    </lineage>
</organism>
<feature type="region of interest" description="Disordered" evidence="6">
    <location>
        <begin position="25"/>
        <end position="57"/>
    </location>
</feature>
<feature type="chain" id="PRO_5045089535" evidence="7">
    <location>
        <begin position="20"/>
        <end position="406"/>
    </location>
</feature>